<keyword evidence="3" id="KW-1185">Reference proteome</keyword>
<evidence type="ECO:0000256" key="1">
    <source>
        <dbReference type="SAM" id="Phobius"/>
    </source>
</evidence>
<gene>
    <name evidence="2" type="ORF">Xkoz_03701</name>
</gene>
<sequence>MDDVLLSRIGTCVTILCAIGSVIGWCKSRRAATDAQLAVREIRYHRNIRQASTVHAALSNTLKSVRQIGVGCNVEKIVGINIEPIIDETEIFLEQLQEVFADSHLKNKLDINLDEFLSGIRISISSLSDSILPEDKLREGRDIYSKLSSLKATIGNISNEITFNPKGDKNGN</sequence>
<keyword evidence="1" id="KW-0812">Transmembrane</keyword>
<organism evidence="2 3">
    <name type="scientific">Xenorhabdus kozodoii</name>
    <dbReference type="NCBI Taxonomy" id="351676"/>
    <lineage>
        <taxon>Bacteria</taxon>
        <taxon>Pseudomonadati</taxon>
        <taxon>Pseudomonadota</taxon>
        <taxon>Gammaproteobacteria</taxon>
        <taxon>Enterobacterales</taxon>
        <taxon>Morganellaceae</taxon>
        <taxon>Xenorhabdus</taxon>
    </lineage>
</organism>
<comment type="caution">
    <text evidence="2">The sequence shown here is derived from an EMBL/GenBank/DDBJ whole genome shotgun (WGS) entry which is preliminary data.</text>
</comment>
<name>A0A2D0KY99_9GAMM</name>
<dbReference type="RefSeq" id="WP_141554446.1">
    <property type="nucleotide sequence ID" value="NZ_CAWNOR010000082.1"/>
</dbReference>
<evidence type="ECO:0000313" key="3">
    <source>
        <dbReference type="Proteomes" id="UP000221101"/>
    </source>
</evidence>
<protein>
    <submittedName>
        <fullName evidence="2">Uncharacterized protein</fullName>
    </submittedName>
</protein>
<proteinExistence type="predicted"/>
<evidence type="ECO:0000313" key="2">
    <source>
        <dbReference type="EMBL" id="PHM68400.1"/>
    </source>
</evidence>
<dbReference type="Proteomes" id="UP000221101">
    <property type="component" value="Unassembled WGS sequence"/>
</dbReference>
<dbReference type="EMBL" id="NJCX01000046">
    <property type="protein sequence ID" value="PHM68400.1"/>
    <property type="molecule type" value="Genomic_DNA"/>
</dbReference>
<reference evidence="2 3" key="1">
    <citation type="journal article" date="2017" name="Nat. Microbiol.">
        <title>Natural product diversity associated with the nematode symbionts Photorhabdus and Xenorhabdus.</title>
        <authorList>
            <person name="Tobias N.J."/>
            <person name="Wolff H."/>
            <person name="Djahanschiri B."/>
            <person name="Grundmann F."/>
            <person name="Kronenwerth M."/>
            <person name="Shi Y.M."/>
            <person name="Simonyi S."/>
            <person name="Grun P."/>
            <person name="Shapiro-Ilan D."/>
            <person name="Pidot S.J."/>
            <person name="Stinear T.P."/>
            <person name="Ebersberger I."/>
            <person name="Bode H.B."/>
        </authorList>
    </citation>
    <scope>NUCLEOTIDE SEQUENCE [LARGE SCALE GENOMIC DNA]</scope>
    <source>
        <strain evidence="2 3">DSM 17907</strain>
    </source>
</reference>
<feature type="transmembrane region" description="Helical" evidence="1">
    <location>
        <begin position="6"/>
        <end position="26"/>
    </location>
</feature>
<keyword evidence="1" id="KW-1133">Transmembrane helix</keyword>
<accession>A0A2D0KY99</accession>
<keyword evidence="1" id="KW-0472">Membrane</keyword>
<dbReference type="AlphaFoldDB" id="A0A2D0KY99"/>